<dbReference type="RefSeq" id="WP_123235966.1">
    <property type="nucleotide sequence ID" value="NZ_RJVP01000001.1"/>
</dbReference>
<comment type="caution">
    <text evidence="1">The sequence shown here is derived from an EMBL/GenBank/DDBJ whole genome shotgun (WGS) entry which is preliminary data.</text>
</comment>
<protein>
    <submittedName>
        <fullName evidence="1">Uncharacterized protein</fullName>
    </submittedName>
</protein>
<dbReference type="Proteomes" id="UP000275137">
    <property type="component" value="Unassembled WGS sequence"/>
</dbReference>
<dbReference type="EMBL" id="RJVP01000001">
    <property type="protein sequence ID" value="ROH87972.1"/>
    <property type="molecule type" value="Genomic_DNA"/>
</dbReference>
<evidence type="ECO:0000313" key="1">
    <source>
        <dbReference type="EMBL" id="ROH87972.1"/>
    </source>
</evidence>
<sequence length="87" mass="9419">MMIKTIIDFIAPIRADAPAPAPIPRIIGEDECVIAAHTEARKSGMHVWANSSKRLAVVSHSMPAGKGWHKVYGVHRMAPQDNPPEAA</sequence>
<keyword evidence="2" id="KW-1185">Reference proteome</keyword>
<proteinExistence type="predicted"/>
<reference evidence="1 2" key="1">
    <citation type="submission" date="2018-10" db="EMBL/GenBank/DDBJ databases">
        <authorList>
            <person name="Chen W.-M."/>
        </authorList>
    </citation>
    <scope>NUCLEOTIDE SEQUENCE [LARGE SCALE GENOMIC DNA]</scope>
    <source>
        <strain evidence="1 2">H-5</strain>
    </source>
</reference>
<name>A0A3N0V5V2_9PROT</name>
<dbReference type="AlphaFoldDB" id="A0A3N0V5V2"/>
<evidence type="ECO:0000313" key="2">
    <source>
        <dbReference type="Proteomes" id="UP000275137"/>
    </source>
</evidence>
<organism evidence="1 2">
    <name type="scientific">Pseudomethylobacillus aquaticus</name>
    <dbReference type="NCBI Taxonomy" id="2676064"/>
    <lineage>
        <taxon>Bacteria</taxon>
        <taxon>Pseudomonadati</taxon>
        <taxon>Pseudomonadota</taxon>
        <taxon>Betaproteobacteria</taxon>
        <taxon>Nitrosomonadales</taxon>
        <taxon>Methylophilaceae</taxon>
        <taxon>Pseudomethylobacillus</taxon>
    </lineage>
</organism>
<accession>A0A3N0V5V2</accession>
<gene>
    <name evidence="1" type="ORF">ED236_00315</name>
</gene>